<dbReference type="EMBL" id="AZBU02000002">
    <property type="protein sequence ID" value="TKR96161.1"/>
    <property type="molecule type" value="Genomic_DNA"/>
</dbReference>
<evidence type="ECO:0000313" key="1">
    <source>
        <dbReference type="EMBL" id="TKR96161.1"/>
    </source>
</evidence>
<reference evidence="1 2" key="1">
    <citation type="journal article" date="2015" name="Genome Biol.">
        <title>Comparative genomics of Steinernema reveals deeply conserved gene regulatory networks.</title>
        <authorList>
            <person name="Dillman A.R."/>
            <person name="Macchietto M."/>
            <person name="Porter C.F."/>
            <person name="Rogers A."/>
            <person name="Williams B."/>
            <person name="Antoshechkin I."/>
            <person name="Lee M.M."/>
            <person name="Goodwin Z."/>
            <person name="Lu X."/>
            <person name="Lewis E.E."/>
            <person name="Goodrich-Blair H."/>
            <person name="Stock S.P."/>
            <person name="Adams B.J."/>
            <person name="Sternberg P.W."/>
            <person name="Mortazavi A."/>
        </authorList>
    </citation>
    <scope>NUCLEOTIDE SEQUENCE [LARGE SCALE GENOMIC DNA]</scope>
    <source>
        <strain evidence="1 2">ALL</strain>
    </source>
</reference>
<dbReference type="AlphaFoldDB" id="A0A4U5PIF5"/>
<proteinExistence type="predicted"/>
<keyword evidence="2" id="KW-1185">Reference proteome</keyword>
<gene>
    <name evidence="1" type="ORF">L596_010222</name>
</gene>
<accession>A0A4U5PIF5</accession>
<evidence type="ECO:0000313" key="2">
    <source>
        <dbReference type="Proteomes" id="UP000298663"/>
    </source>
</evidence>
<name>A0A4U5PIF5_STECR</name>
<organism evidence="1 2">
    <name type="scientific">Steinernema carpocapsae</name>
    <name type="common">Entomopathogenic nematode</name>
    <dbReference type="NCBI Taxonomy" id="34508"/>
    <lineage>
        <taxon>Eukaryota</taxon>
        <taxon>Metazoa</taxon>
        <taxon>Ecdysozoa</taxon>
        <taxon>Nematoda</taxon>
        <taxon>Chromadorea</taxon>
        <taxon>Rhabditida</taxon>
        <taxon>Tylenchina</taxon>
        <taxon>Panagrolaimomorpha</taxon>
        <taxon>Strongyloidoidea</taxon>
        <taxon>Steinernematidae</taxon>
        <taxon>Steinernema</taxon>
    </lineage>
</organism>
<sequence length="70" mass="7688">MICQIIAKPGFFLEGQSDAVIARSRAIAAKIQSRPNLRRLCSAELQCHLFWPASADITITTTTVDHSTDT</sequence>
<reference evidence="1 2" key="2">
    <citation type="journal article" date="2019" name="G3 (Bethesda)">
        <title>Hybrid Assembly of the Genome of the Entomopathogenic Nematode Steinernema carpocapsae Identifies the X-Chromosome.</title>
        <authorList>
            <person name="Serra L."/>
            <person name="Macchietto M."/>
            <person name="Macias-Munoz A."/>
            <person name="McGill C.J."/>
            <person name="Rodriguez I.M."/>
            <person name="Rodriguez B."/>
            <person name="Murad R."/>
            <person name="Mortazavi A."/>
        </authorList>
    </citation>
    <scope>NUCLEOTIDE SEQUENCE [LARGE SCALE GENOMIC DNA]</scope>
    <source>
        <strain evidence="1 2">ALL</strain>
    </source>
</reference>
<protein>
    <submittedName>
        <fullName evidence="1">Uncharacterized protein</fullName>
    </submittedName>
</protein>
<dbReference type="Proteomes" id="UP000298663">
    <property type="component" value="Unassembled WGS sequence"/>
</dbReference>
<comment type="caution">
    <text evidence="1">The sequence shown here is derived from an EMBL/GenBank/DDBJ whole genome shotgun (WGS) entry which is preliminary data.</text>
</comment>